<dbReference type="InterPro" id="IPR013762">
    <property type="entry name" value="Integrase-like_cat_sf"/>
</dbReference>
<evidence type="ECO:0000256" key="1">
    <source>
        <dbReference type="ARBA" id="ARBA00023172"/>
    </source>
</evidence>
<name>A0ABS2DSC6_9BURK</name>
<keyword evidence="1" id="KW-0233">DNA recombination</keyword>
<sequence length="67" mass="7704">MTSDTLQRSKAIKSRRSYRLPKGRCLTMEESSRLLSCHRGQHPVVDERDRAVLTLMLGCGLRRDEVC</sequence>
<organism evidence="2 3">
    <name type="scientific">Sutterella massiliensis</name>
    <dbReference type="NCBI Taxonomy" id="1816689"/>
    <lineage>
        <taxon>Bacteria</taxon>
        <taxon>Pseudomonadati</taxon>
        <taxon>Pseudomonadota</taxon>
        <taxon>Betaproteobacteria</taxon>
        <taxon>Burkholderiales</taxon>
        <taxon>Sutterellaceae</taxon>
        <taxon>Sutterella</taxon>
    </lineage>
</organism>
<protein>
    <recommendedName>
        <fullName evidence="4">Tyr recombinase domain-containing protein</fullName>
    </recommendedName>
</protein>
<dbReference type="RefSeq" id="WP_205102647.1">
    <property type="nucleotide sequence ID" value="NZ_JACJJC010000009.1"/>
</dbReference>
<accession>A0ABS2DSC6</accession>
<evidence type="ECO:0008006" key="4">
    <source>
        <dbReference type="Google" id="ProtNLM"/>
    </source>
</evidence>
<proteinExistence type="predicted"/>
<keyword evidence="3" id="KW-1185">Reference proteome</keyword>
<dbReference type="InterPro" id="IPR011010">
    <property type="entry name" value="DNA_brk_join_enz"/>
</dbReference>
<dbReference type="Proteomes" id="UP000715095">
    <property type="component" value="Unassembled WGS sequence"/>
</dbReference>
<comment type="caution">
    <text evidence="2">The sequence shown here is derived from an EMBL/GenBank/DDBJ whole genome shotgun (WGS) entry which is preliminary data.</text>
</comment>
<evidence type="ECO:0000313" key="2">
    <source>
        <dbReference type="EMBL" id="MBM6704173.1"/>
    </source>
</evidence>
<gene>
    <name evidence="2" type="ORF">H6A60_06710</name>
</gene>
<dbReference type="Gene3D" id="1.10.443.10">
    <property type="entry name" value="Intergrase catalytic core"/>
    <property type="match status" value="1"/>
</dbReference>
<evidence type="ECO:0000313" key="3">
    <source>
        <dbReference type="Proteomes" id="UP000715095"/>
    </source>
</evidence>
<dbReference type="EMBL" id="JACJJC010000009">
    <property type="protein sequence ID" value="MBM6704173.1"/>
    <property type="molecule type" value="Genomic_DNA"/>
</dbReference>
<reference evidence="2 3" key="1">
    <citation type="journal article" date="2021" name="Sci. Rep.">
        <title>The distribution of antibiotic resistance genes in chicken gut microbiota commensals.</title>
        <authorList>
            <person name="Juricova H."/>
            <person name="Matiasovicova J."/>
            <person name="Kubasova T."/>
            <person name="Cejkova D."/>
            <person name="Rychlik I."/>
        </authorList>
    </citation>
    <scope>NUCLEOTIDE SEQUENCE [LARGE SCALE GENOMIC DNA]</scope>
    <source>
        <strain evidence="2 3">An829</strain>
    </source>
</reference>
<dbReference type="SUPFAM" id="SSF56349">
    <property type="entry name" value="DNA breaking-rejoining enzymes"/>
    <property type="match status" value="1"/>
</dbReference>